<dbReference type="InterPro" id="IPR015424">
    <property type="entry name" value="PyrdxlP-dep_Trfase"/>
</dbReference>
<dbReference type="PANTHER" id="PTHR11601:SF50">
    <property type="entry name" value="CYSTEINE DESULFURASE ISCS 2-RELATED"/>
    <property type="match status" value="1"/>
</dbReference>
<evidence type="ECO:0000259" key="3">
    <source>
        <dbReference type="Pfam" id="PF00266"/>
    </source>
</evidence>
<gene>
    <name evidence="4" type="ORF">J8TS2_20540</name>
</gene>
<name>A0ABQ4KIE6_9BACI</name>
<dbReference type="Gene3D" id="1.10.260.50">
    <property type="match status" value="1"/>
</dbReference>
<comment type="caution">
    <text evidence="4">The sequence shown here is derived from an EMBL/GenBank/DDBJ whole genome shotgun (WGS) entry which is preliminary data.</text>
</comment>
<reference evidence="4 5" key="1">
    <citation type="submission" date="2021-03" db="EMBL/GenBank/DDBJ databases">
        <title>Antimicrobial resistance genes in bacteria isolated from Japanese honey, and their potential for conferring macrolide and lincosamide resistance in the American foulbrood pathogen Paenibacillus larvae.</title>
        <authorList>
            <person name="Okamoto M."/>
            <person name="Kumagai M."/>
            <person name="Kanamori H."/>
            <person name="Takamatsu D."/>
        </authorList>
    </citation>
    <scope>NUCLEOTIDE SEQUENCE [LARGE SCALE GENOMIC DNA]</scope>
    <source>
        <strain evidence="4 5">J8TS2</strain>
    </source>
</reference>
<dbReference type="SUPFAM" id="SSF53383">
    <property type="entry name" value="PLP-dependent transferases"/>
    <property type="match status" value="1"/>
</dbReference>
<organism evidence="4 5">
    <name type="scientific">Lederbergia ruris</name>
    <dbReference type="NCBI Taxonomy" id="217495"/>
    <lineage>
        <taxon>Bacteria</taxon>
        <taxon>Bacillati</taxon>
        <taxon>Bacillota</taxon>
        <taxon>Bacilli</taxon>
        <taxon>Bacillales</taxon>
        <taxon>Bacillaceae</taxon>
        <taxon>Lederbergia</taxon>
    </lineage>
</organism>
<keyword evidence="2" id="KW-0663">Pyridoxal phosphate</keyword>
<feature type="domain" description="Aminotransferase class V" evidence="3">
    <location>
        <begin position="2"/>
        <end position="363"/>
    </location>
</feature>
<dbReference type="InterPro" id="IPR000192">
    <property type="entry name" value="Aminotrans_V_dom"/>
</dbReference>
<dbReference type="RefSeq" id="WP_158324016.1">
    <property type="nucleotide sequence ID" value="NZ_BORB01000014.1"/>
</dbReference>
<dbReference type="InterPro" id="IPR016454">
    <property type="entry name" value="Cysteine_dSase"/>
</dbReference>
<keyword evidence="4" id="KW-0032">Aminotransferase</keyword>
<dbReference type="PIRSF" id="PIRSF005572">
    <property type="entry name" value="NifS"/>
    <property type="match status" value="1"/>
</dbReference>
<accession>A0ABQ4KIE6</accession>
<dbReference type="PANTHER" id="PTHR11601">
    <property type="entry name" value="CYSTEINE DESULFURYLASE FAMILY MEMBER"/>
    <property type="match status" value="1"/>
</dbReference>
<evidence type="ECO:0000313" key="5">
    <source>
        <dbReference type="Proteomes" id="UP000679950"/>
    </source>
</evidence>
<evidence type="ECO:0000256" key="1">
    <source>
        <dbReference type="ARBA" id="ARBA00001933"/>
    </source>
</evidence>
<dbReference type="InterPro" id="IPR015421">
    <property type="entry name" value="PyrdxlP-dep_Trfase_major"/>
</dbReference>
<keyword evidence="5" id="KW-1185">Reference proteome</keyword>
<comment type="cofactor">
    <cofactor evidence="1">
        <name>pyridoxal 5'-phosphate</name>
        <dbReference type="ChEBI" id="CHEBI:597326"/>
    </cofactor>
</comment>
<dbReference type="Gene3D" id="3.40.640.10">
    <property type="entry name" value="Type I PLP-dependent aspartate aminotransferase-like (Major domain)"/>
    <property type="match status" value="1"/>
</dbReference>
<dbReference type="Gene3D" id="3.90.1150.10">
    <property type="entry name" value="Aspartate Aminotransferase, domain 1"/>
    <property type="match status" value="1"/>
</dbReference>
<dbReference type="Pfam" id="PF00266">
    <property type="entry name" value="Aminotran_5"/>
    <property type="match status" value="1"/>
</dbReference>
<keyword evidence="4" id="KW-0808">Transferase</keyword>
<evidence type="ECO:0000313" key="4">
    <source>
        <dbReference type="EMBL" id="GIN57735.1"/>
    </source>
</evidence>
<dbReference type="Proteomes" id="UP000679950">
    <property type="component" value="Unassembled WGS sequence"/>
</dbReference>
<evidence type="ECO:0000256" key="2">
    <source>
        <dbReference type="ARBA" id="ARBA00022898"/>
    </source>
</evidence>
<dbReference type="InterPro" id="IPR015422">
    <property type="entry name" value="PyrdxlP-dep_Trfase_small"/>
</dbReference>
<dbReference type="GO" id="GO:0008483">
    <property type="term" value="F:transaminase activity"/>
    <property type="evidence" value="ECO:0007669"/>
    <property type="project" value="UniProtKB-KW"/>
</dbReference>
<protein>
    <submittedName>
        <fullName evidence="4">Aminotransferase V</fullName>
    </submittedName>
</protein>
<sequence length="380" mass="41793">MIYFDNSATTKPYEEVLDSYLKVNQDFYGNPSSLHNYGGKAEQLITGARQQIADGIGVKPAEIIFTSGGTEGNNLAIKGAALEYQNRGNHIITSEVEHSSVTNTLKQLEEKFGFQVTRLPVRADGLLHPDDIEQAITDQTILVSLIHVNNEVGTVQPVREIGQRLKKYPKILFHVDHVQGAGKLALPFHDSGIDLCTFSAHKFHGLKGTGFLYKRTGIRLVPLLTGGNQEQTWRSGTENTGGIVAMAKAFRLVEQKRLHKAESLLQVREYLYDELKKNQEIILHTPETAAPHIINFSVVGLKGEVLVHALEEAGFIISTTSACSSKDKTPSSTLTSMGISDDVALGAVRISLTYENTIQEATQFIEALTQIIIRLKKVMG</sequence>
<dbReference type="EMBL" id="BORB01000014">
    <property type="protein sequence ID" value="GIN57735.1"/>
    <property type="molecule type" value="Genomic_DNA"/>
</dbReference>
<proteinExistence type="predicted"/>